<feature type="non-terminal residue" evidence="1">
    <location>
        <position position="1"/>
    </location>
</feature>
<dbReference type="AlphaFoldDB" id="A0AAE0G370"/>
<evidence type="ECO:0000313" key="1">
    <source>
        <dbReference type="EMBL" id="KAK3270473.1"/>
    </source>
</evidence>
<protein>
    <submittedName>
        <fullName evidence="1">Uncharacterized protein</fullName>
    </submittedName>
</protein>
<comment type="caution">
    <text evidence="1">The sequence shown here is derived from an EMBL/GenBank/DDBJ whole genome shotgun (WGS) entry which is preliminary data.</text>
</comment>
<sequence length="371" mass="42931">SVLVSLCQALTPYTVHLAIGSADRVTSLASAAHSRAGWSLRPGQARRQWRQRQEARLARLQEAEWLKAQQEKLIHEYLQQQEWLHQHPPVSISQAFAMAHEQRLTLATEARQKANIEASRNLDPQALVVAQERALEAAALKISQVEGAALVAAAARRDAFAWAINFVQAHRRMLKARRRFTRLRAVVVAVQRRFRVGWNRRHRDRTEKIVRWAQLRAEWVQAAAAKGHLRECSREALRTQANFRMRKWRLFFLRHRFAVVCMQAAWRGRRDRHAFSRQKGLVRRLQLRARRRYRRRSAAVVVIQRRFCHHRRVEAALLLQARHLQPFRVPPPGGRRAPIGMQVAAHCANQDFHELPCSQRPASPPGQSTAE</sequence>
<dbReference type="EMBL" id="LGRX02010374">
    <property type="protein sequence ID" value="KAK3270473.1"/>
    <property type="molecule type" value="Genomic_DNA"/>
</dbReference>
<proteinExistence type="predicted"/>
<gene>
    <name evidence="1" type="ORF">CYMTET_21129</name>
</gene>
<dbReference type="PROSITE" id="PS50096">
    <property type="entry name" value="IQ"/>
    <property type="match status" value="1"/>
</dbReference>
<evidence type="ECO:0000313" key="2">
    <source>
        <dbReference type="Proteomes" id="UP001190700"/>
    </source>
</evidence>
<name>A0AAE0G370_9CHLO</name>
<dbReference type="Proteomes" id="UP001190700">
    <property type="component" value="Unassembled WGS sequence"/>
</dbReference>
<organism evidence="1 2">
    <name type="scientific">Cymbomonas tetramitiformis</name>
    <dbReference type="NCBI Taxonomy" id="36881"/>
    <lineage>
        <taxon>Eukaryota</taxon>
        <taxon>Viridiplantae</taxon>
        <taxon>Chlorophyta</taxon>
        <taxon>Pyramimonadophyceae</taxon>
        <taxon>Pyramimonadales</taxon>
        <taxon>Pyramimonadaceae</taxon>
        <taxon>Cymbomonas</taxon>
    </lineage>
</organism>
<keyword evidence="2" id="KW-1185">Reference proteome</keyword>
<reference evidence="1 2" key="1">
    <citation type="journal article" date="2015" name="Genome Biol. Evol.">
        <title>Comparative Genomics of a Bacterivorous Green Alga Reveals Evolutionary Causalities and Consequences of Phago-Mixotrophic Mode of Nutrition.</title>
        <authorList>
            <person name="Burns J.A."/>
            <person name="Paasch A."/>
            <person name="Narechania A."/>
            <person name="Kim E."/>
        </authorList>
    </citation>
    <scope>NUCLEOTIDE SEQUENCE [LARGE SCALE GENOMIC DNA]</scope>
    <source>
        <strain evidence="1 2">PLY_AMNH</strain>
    </source>
</reference>
<accession>A0AAE0G370</accession>